<dbReference type="InterPro" id="IPR010071">
    <property type="entry name" value="AA_adenyl_dom"/>
</dbReference>
<evidence type="ECO:0000256" key="5">
    <source>
        <dbReference type="ARBA" id="ARBA00022737"/>
    </source>
</evidence>
<dbReference type="SUPFAM" id="SSF56801">
    <property type="entry name" value="Acetyl-CoA synthetase-like"/>
    <property type="match status" value="1"/>
</dbReference>
<dbReference type="InterPro" id="IPR020845">
    <property type="entry name" value="AMP-binding_CS"/>
</dbReference>
<dbReference type="GO" id="GO:0003824">
    <property type="term" value="F:catalytic activity"/>
    <property type="evidence" value="ECO:0007669"/>
    <property type="project" value="UniProtKB-KW"/>
</dbReference>
<dbReference type="PANTHER" id="PTHR45527">
    <property type="entry name" value="NONRIBOSOMAL PEPTIDE SYNTHETASE"/>
    <property type="match status" value="1"/>
</dbReference>
<feature type="domain" description="Carrier" evidence="8">
    <location>
        <begin position="991"/>
        <end position="1065"/>
    </location>
</feature>
<dbReference type="InterPro" id="IPR020806">
    <property type="entry name" value="PKS_PP-bd"/>
</dbReference>
<dbReference type="FunFam" id="3.30.300.30:FF:000010">
    <property type="entry name" value="Enterobactin synthetase component F"/>
    <property type="match status" value="1"/>
</dbReference>
<dbReference type="InterPro" id="IPR001242">
    <property type="entry name" value="Condensation_dom"/>
</dbReference>
<reference evidence="9" key="1">
    <citation type="submission" date="2024-07" db="EMBL/GenBank/DDBJ databases">
        <authorList>
            <person name="Yu S.T."/>
        </authorList>
    </citation>
    <scope>NUCLEOTIDE SEQUENCE</scope>
    <source>
        <strain evidence="9">R21</strain>
    </source>
</reference>
<keyword evidence="3" id="KW-0596">Phosphopantetheine</keyword>
<dbReference type="InterPro" id="IPR000873">
    <property type="entry name" value="AMP-dep_synth/lig_dom"/>
</dbReference>
<evidence type="ECO:0000256" key="7">
    <source>
        <dbReference type="SAM" id="MobiDB-lite"/>
    </source>
</evidence>
<dbReference type="PROSITE" id="PS00455">
    <property type="entry name" value="AMP_BINDING"/>
    <property type="match status" value="1"/>
</dbReference>
<dbReference type="Gene3D" id="3.40.50.12780">
    <property type="entry name" value="N-terminal domain of ligase-like"/>
    <property type="match status" value="1"/>
</dbReference>
<dbReference type="InterPro" id="IPR036736">
    <property type="entry name" value="ACP-like_sf"/>
</dbReference>
<dbReference type="PANTHER" id="PTHR45527:SF14">
    <property type="entry name" value="PLIPASTATIN SYNTHASE SUBUNIT B"/>
    <property type="match status" value="1"/>
</dbReference>
<evidence type="ECO:0000256" key="6">
    <source>
        <dbReference type="ARBA" id="ARBA00023194"/>
    </source>
</evidence>
<dbReference type="PROSITE" id="PS50075">
    <property type="entry name" value="CARRIER"/>
    <property type="match status" value="1"/>
</dbReference>
<dbReference type="Pfam" id="PF13193">
    <property type="entry name" value="AMP-binding_C"/>
    <property type="match status" value="1"/>
</dbReference>
<evidence type="ECO:0000259" key="8">
    <source>
        <dbReference type="PROSITE" id="PS50075"/>
    </source>
</evidence>
<dbReference type="Gene3D" id="1.10.1200.10">
    <property type="entry name" value="ACP-like"/>
    <property type="match status" value="1"/>
</dbReference>
<comment type="cofactor">
    <cofactor evidence="1">
        <name>pantetheine 4'-phosphate</name>
        <dbReference type="ChEBI" id="CHEBI:47942"/>
    </cofactor>
</comment>
<evidence type="ECO:0000256" key="4">
    <source>
        <dbReference type="ARBA" id="ARBA00022553"/>
    </source>
</evidence>
<dbReference type="EMBL" id="CP163435">
    <property type="protein sequence ID" value="XDQ23504.1"/>
    <property type="molecule type" value="Genomic_DNA"/>
</dbReference>
<evidence type="ECO:0000256" key="3">
    <source>
        <dbReference type="ARBA" id="ARBA00022450"/>
    </source>
</evidence>
<dbReference type="SUPFAM" id="SSF52777">
    <property type="entry name" value="CoA-dependent acyltransferases"/>
    <property type="match status" value="6"/>
</dbReference>
<feature type="region of interest" description="Disordered" evidence="7">
    <location>
        <begin position="1"/>
        <end position="20"/>
    </location>
</feature>
<dbReference type="CDD" id="cd17643">
    <property type="entry name" value="A_NRPS_Cytc1-like"/>
    <property type="match status" value="1"/>
</dbReference>
<evidence type="ECO:0000256" key="1">
    <source>
        <dbReference type="ARBA" id="ARBA00001957"/>
    </source>
</evidence>
<organism evidence="9">
    <name type="scientific">Streptomyces sp. R21</name>
    <dbReference type="NCBI Taxonomy" id="3238627"/>
    <lineage>
        <taxon>Bacteria</taxon>
        <taxon>Bacillati</taxon>
        <taxon>Actinomycetota</taxon>
        <taxon>Actinomycetes</taxon>
        <taxon>Kitasatosporales</taxon>
        <taxon>Streptomycetaceae</taxon>
        <taxon>Streptomyces</taxon>
    </lineage>
</organism>
<accession>A0AB39NZM2</accession>
<dbReference type="FunFam" id="3.40.50.980:FF:000002">
    <property type="entry name" value="Enterobactin synthetase component F"/>
    <property type="match status" value="1"/>
</dbReference>
<proteinExistence type="inferred from homology"/>
<dbReference type="FunFam" id="1.10.1200.10:FF:000005">
    <property type="entry name" value="Nonribosomal peptide synthetase 1"/>
    <property type="match status" value="1"/>
</dbReference>
<dbReference type="GO" id="GO:0005829">
    <property type="term" value="C:cytosol"/>
    <property type="evidence" value="ECO:0007669"/>
    <property type="project" value="TreeGrafter"/>
</dbReference>
<dbReference type="InterPro" id="IPR010060">
    <property type="entry name" value="NRPS_synth"/>
</dbReference>
<dbReference type="GO" id="GO:0031177">
    <property type="term" value="F:phosphopantetheine binding"/>
    <property type="evidence" value="ECO:0007669"/>
    <property type="project" value="InterPro"/>
</dbReference>
<dbReference type="InterPro" id="IPR045851">
    <property type="entry name" value="AMP-bd_C_sf"/>
</dbReference>
<dbReference type="NCBIfam" id="TIGR01720">
    <property type="entry name" value="NRPS-para261"/>
    <property type="match status" value="1"/>
</dbReference>
<keyword evidence="6" id="KW-0045">Antibiotic biosynthesis</keyword>
<dbReference type="Gene3D" id="3.30.559.10">
    <property type="entry name" value="Chloramphenicol acetyltransferase-like domain"/>
    <property type="match status" value="3"/>
</dbReference>
<dbReference type="Gene3D" id="3.30.300.30">
    <property type="match status" value="1"/>
</dbReference>
<dbReference type="FunFam" id="3.40.50.12780:FF:000012">
    <property type="entry name" value="Non-ribosomal peptide synthetase"/>
    <property type="match status" value="1"/>
</dbReference>
<evidence type="ECO:0000256" key="2">
    <source>
        <dbReference type="ARBA" id="ARBA00006432"/>
    </source>
</evidence>
<dbReference type="InterPro" id="IPR006162">
    <property type="entry name" value="Ppantetheine_attach_site"/>
</dbReference>
<dbReference type="SUPFAM" id="SSF47336">
    <property type="entry name" value="ACP-like"/>
    <property type="match status" value="1"/>
</dbReference>
<keyword evidence="5" id="KW-0677">Repeat</keyword>
<gene>
    <name evidence="9" type="ORF">AB5J56_01715</name>
</gene>
<dbReference type="NCBIfam" id="TIGR01733">
    <property type="entry name" value="AA-adenyl-dom"/>
    <property type="match status" value="1"/>
</dbReference>
<dbReference type="SMART" id="SM00823">
    <property type="entry name" value="PKS_PP"/>
    <property type="match status" value="1"/>
</dbReference>
<name>A0AB39NZM2_9ACTN</name>
<dbReference type="RefSeq" id="WP_369229285.1">
    <property type="nucleotide sequence ID" value="NZ_CP163435.1"/>
</dbReference>
<feature type="region of interest" description="Disordered" evidence="7">
    <location>
        <begin position="1261"/>
        <end position="1292"/>
    </location>
</feature>
<dbReference type="Pfam" id="PF00550">
    <property type="entry name" value="PP-binding"/>
    <property type="match status" value="1"/>
</dbReference>
<dbReference type="Pfam" id="PF00501">
    <property type="entry name" value="AMP-binding"/>
    <property type="match status" value="1"/>
</dbReference>
<dbReference type="GO" id="GO:0044550">
    <property type="term" value="P:secondary metabolite biosynthetic process"/>
    <property type="evidence" value="ECO:0007669"/>
    <property type="project" value="UniProtKB-ARBA"/>
</dbReference>
<protein>
    <submittedName>
        <fullName evidence="9">Amino acid adenylation domain-containing protein</fullName>
    </submittedName>
</protein>
<feature type="region of interest" description="Disordered" evidence="7">
    <location>
        <begin position="969"/>
        <end position="990"/>
    </location>
</feature>
<dbReference type="GO" id="GO:0043041">
    <property type="term" value="P:amino acid activation for nonribosomal peptide biosynthetic process"/>
    <property type="evidence" value="ECO:0007669"/>
    <property type="project" value="TreeGrafter"/>
</dbReference>
<dbReference type="InterPro" id="IPR009081">
    <property type="entry name" value="PP-bd_ACP"/>
</dbReference>
<dbReference type="Pfam" id="PF00668">
    <property type="entry name" value="Condensation"/>
    <property type="match status" value="3"/>
</dbReference>
<dbReference type="FunFam" id="3.40.50.980:FF:000001">
    <property type="entry name" value="Non-ribosomal peptide synthetase"/>
    <property type="match status" value="1"/>
</dbReference>
<dbReference type="InterPro" id="IPR042099">
    <property type="entry name" value="ANL_N_sf"/>
</dbReference>
<dbReference type="FunFam" id="2.30.38.10:FF:000001">
    <property type="entry name" value="Non-ribosomal peptide synthetase PvdI"/>
    <property type="match status" value="1"/>
</dbReference>
<dbReference type="InterPro" id="IPR025110">
    <property type="entry name" value="AMP-bd_C"/>
</dbReference>
<dbReference type="GO" id="GO:0017000">
    <property type="term" value="P:antibiotic biosynthetic process"/>
    <property type="evidence" value="ECO:0007669"/>
    <property type="project" value="UniProtKB-KW"/>
</dbReference>
<keyword evidence="4" id="KW-0597">Phosphoprotein</keyword>
<sequence>MSLTSTSAGDTAPVLPGPALGSAPRLGPVTLELTRAQTGVWFAQQLDATGVAYNLAECLELTGPLDLVLFEAALGHLVAEAECMRVRFTETDQGVRQVVEPEVEWSLGIVDLRDCPETSEHRIRQILERPFDLASGPLFSFTLLRLADDRNLWVHVNHHIATDGYSGLLLSRRAAEIYTRLAAGVDIGTSPFHPLSVLVDADFTYQASQQCARDREFWAEYVASLPEPVSLSARPAAPATLSRPSTTQVDAEVAVRVADLARQARTSPTVVLIAAVAGFLHRMTGRTDQVLGLPTAARRSAGTRTTPGMCANVVPLRIQVDPRMTVDDFLAHVSGQAKAVLAHQYYDYAAIRRDLGGLAHDEQLFRNRVNIMRFANDVTFGPCAAKAHYLSGNANDLSVLVYDRADGHGMEVTLDANPRLHLPEEVAVLEQRFQRYLRDFTALGDQPIHRADVLTERERDRLLPQPAPSRPAEARKTLAGVFAARAAEFPGRTAVTCEGVGVTYRELSERVNRLARLLIRRGVGPGDLVALAYPRSTEMITAMLAVTTAGAAYLPLDVGYPEERIRYLLDDARPALVLAHRAMPGALVPDSEATRSELAALSAAPVTDADRVRPLTPGDPAYVIYTSGSTGRPKGVRVPHRSVVRLFSATDGTYAFGPDDVWTMFHSYAFDFSVWEIWGPLLHGARLVVVPHAVTRSARDFLHLLADEQVTVLSQTPSAFYQLMAAERQEPRLWDRVCLRAITFGGEALDLPQLADWYARHPEDSPRLINMYGITETTVHVTQLALTAEHCTPTAGSLIGHGIDDLRVYLLDESLALVPPGAAGEMYVAGPGVADGYVNRPGLTASRFVACPFGEPGERMYRSGDLARWTPDGGLQYLGRADDQVKVRGFRIELGEVEAALARHPEVARSVVVVREDNPGDKRLVAYVVATAGARPEPAALREAAAGHLPEHMVPAAVVVLPQMPLTRNGKTDRKALPAPDYAASADLSRTPRTDRERLLCDLFAQVLGLERVGIADSFFSLGGDSIIAIQLVARARGAGLLISPRDVFTSPTVEGLAQAAQTMDAATEQEPDDSGAVPLTPLLRQLADRDEPVDGYHQWALLRTPAGLDHSRLTELLQALLDCHDMLRARLDDQWRIHIADTAPVALRRVDTDPLLHREQAVAELNPYEGRLLTAVWREGGSGEPGSGEEGDLLLVAHHLAVDGVSWRVLTSDLADAWASGAVTLRRPTTSFRRWAKELIAADRSAEHAYWQQVLATNDPRLGAAPGRPGHTPHTGRPGHDGRDGLTGESGRGELTVALPVAVTEPLLTTVPRAFHAGVDAVLLTGAARAVDQWRGGPGAAVLLDVEAHGRAELAVQGAELSRTVGWFTNLYPVALTTATDPAASVKQVKEQLAATPADGLGFGLLRHIGREFTDQPGPQILVNYLGRFGVGKEPFAVSAFGGARDPRMTPAHVVEVNALAHESADGPVLAATFSWDRARLTGADARALADAWLTALRELAALGPADGGHTPSDFPLVPLDQARVTTLEAAYPHLTDVLPVTPLQAEMLGHTRRAGQGDDAYTVQAVIDLDGDLDPDRLRAACDRLLARHSALRSCFPSGGQQVVVAEATLPWQVTDLSTADGPTGPARLARAVADDRAHRFDPARPPLMRAHLFRLSPTSHTLLLSIHHAVVDGWSLSVLLGELFRGYGNGAEPATVAPEFARHLSWLAGQDRAAAAQEWSVLLAGAEPTLFAPVIANDPTLLPSQHALRLPAEHTAALHRCARARGLTFGVLIRTAWALTLSELTGDKDLLLGATVSGRSPEVADMADVVGLHTNIVPVRVRREADEAPIDLAARLQADYATAVPHQHLGWPAVAEGLGHRHLFAAHVVFHNYPLDMSAALGMGAVAVRGIDVRDGTHYPLSLVAREDGAGLSLRLDFRPDCFTEAEAREAGATLLHHLEALAGLD</sequence>
<dbReference type="Gene3D" id="3.30.559.30">
    <property type="entry name" value="Nonribosomal peptide synthetase, condensation domain"/>
    <property type="match status" value="3"/>
</dbReference>
<dbReference type="InterPro" id="IPR023213">
    <property type="entry name" value="CAT-like_dom_sf"/>
</dbReference>
<evidence type="ECO:0000313" key="9">
    <source>
        <dbReference type="EMBL" id="XDQ23504.1"/>
    </source>
</evidence>
<comment type="similarity">
    <text evidence="2">Belongs to the ATP-dependent AMP-binding enzyme family.</text>
</comment>
<dbReference type="GO" id="GO:0008610">
    <property type="term" value="P:lipid biosynthetic process"/>
    <property type="evidence" value="ECO:0007669"/>
    <property type="project" value="UniProtKB-ARBA"/>
</dbReference>
<dbReference type="PROSITE" id="PS00012">
    <property type="entry name" value="PHOSPHOPANTETHEINE"/>
    <property type="match status" value="1"/>
</dbReference>